<protein>
    <submittedName>
        <fullName evidence="1">Uncharacterized protein</fullName>
    </submittedName>
</protein>
<dbReference type="EMBL" id="ALAN01000116">
    <property type="protein sequence ID" value="ETI66859.1"/>
    <property type="molecule type" value="Genomic_DNA"/>
</dbReference>
<reference evidence="1 2" key="1">
    <citation type="journal article" date="2014" name="Environ. Microbiol.">
        <title>The nitrate-ammonifying and nosZ-carrying bacterium Bacillus vireti is a potent source and sink for nitric and nitrous oxide under high nitrate conditions.</title>
        <authorList>
            <person name="Mania D."/>
            <person name="Heylen K."/>
            <person name="van Spanning R.J."/>
            <person name="Frostegard A."/>
        </authorList>
    </citation>
    <scope>NUCLEOTIDE SEQUENCE [LARGE SCALE GENOMIC DNA]</scope>
    <source>
        <strain evidence="1 2">LMG 21834</strain>
    </source>
</reference>
<dbReference type="AlphaFoldDB" id="A0AB94IIJ2"/>
<name>A0AB94IIJ2_9BACI</name>
<evidence type="ECO:0000313" key="1">
    <source>
        <dbReference type="EMBL" id="ETI66859.1"/>
    </source>
</evidence>
<accession>A0AB94IIJ2</accession>
<dbReference type="RefSeq" id="WP_024030259.1">
    <property type="nucleotide sequence ID" value="NZ_ALAN01000116.1"/>
</dbReference>
<comment type="caution">
    <text evidence="1">The sequence shown here is derived from an EMBL/GenBank/DDBJ whole genome shotgun (WGS) entry which is preliminary data.</text>
</comment>
<organism evidence="1 2">
    <name type="scientific">Neobacillus vireti LMG 21834</name>
    <dbReference type="NCBI Taxonomy" id="1131730"/>
    <lineage>
        <taxon>Bacteria</taxon>
        <taxon>Bacillati</taxon>
        <taxon>Bacillota</taxon>
        <taxon>Bacilli</taxon>
        <taxon>Bacillales</taxon>
        <taxon>Bacillaceae</taxon>
        <taxon>Neobacillus</taxon>
    </lineage>
</organism>
<gene>
    <name evidence="1" type="ORF">BAVI_20461</name>
</gene>
<keyword evidence="2" id="KW-1185">Reference proteome</keyword>
<dbReference type="Proteomes" id="UP000018877">
    <property type="component" value="Unassembled WGS sequence"/>
</dbReference>
<sequence>MNKIPLSQESIKTKGPQKSRNVIKKAIIPGFCFAVLSTAAFEEVVHAAGSTSAKITVNSQLSFTTKYVNVTSGSLNLRSTASTSGSIVTSL</sequence>
<evidence type="ECO:0000313" key="2">
    <source>
        <dbReference type="Proteomes" id="UP000018877"/>
    </source>
</evidence>
<feature type="non-terminal residue" evidence="1">
    <location>
        <position position="91"/>
    </location>
</feature>
<proteinExistence type="predicted"/>